<feature type="compositionally biased region" description="Basic residues" evidence="1">
    <location>
        <begin position="74"/>
        <end position="90"/>
    </location>
</feature>
<sequence>REREREAEGHEWTHEEGHAVVGGDAGGGDAEGAGGPAGDPEGVGQTQHTGAHDGHHHVAQRLRGRRPPTPPLQQRRRHPHGRSLPRRRRGAVWEPGWWPHRHPDREREDREPVGVCPTAPGFSWLVVSLLRFSKLHTVSRYNV</sequence>
<feature type="region of interest" description="Disordered" evidence="1">
    <location>
        <begin position="1"/>
        <end position="112"/>
    </location>
</feature>
<keyword evidence="2" id="KW-0396">Initiation factor</keyword>
<dbReference type="AlphaFoldDB" id="A0A1D1YKD3"/>
<feature type="compositionally biased region" description="Basic and acidic residues" evidence="1">
    <location>
        <begin position="1"/>
        <end position="18"/>
    </location>
</feature>
<organism evidence="2">
    <name type="scientific">Anthurium amnicola</name>
    <dbReference type="NCBI Taxonomy" id="1678845"/>
    <lineage>
        <taxon>Eukaryota</taxon>
        <taxon>Viridiplantae</taxon>
        <taxon>Streptophyta</taxon>
        <taxon>Embryophyta</taxon>
        <taxon>Tracheophyta</taxon>
        <taxon>Spermatophyta</taxon>
        <taxon>Magnoliopsida</taxon>
        <taxon>Liliopsida</taxon>
        <taxon>Araceae</taxon>
        <taxon>Pothoideae</taxon>
        <taxon>Potheae</taxon>
        <taxon>Anthurium</taxon>
    </lineage>
</organism>
<name>A0A1D1YKD3_9ARAE</name>
<dbReference type="GO" id="GO:0003743">
    <property type="term" value="F:translation initiation factor activity"/>
    <property type="evidence" value="ECO:0007669"/>
    <property type="project" value="UniProtKB-KW"/>
</dbReference>
<reference evidence="2" key="1">
    <citation type="submission" date="2015-07" db="EMBL/GenBank/DDBJ databases">
        <title>Transcriptome Assembly of Anthurium amnicola.</title>
        <authorList>
            <person name="Suzuki J."/>
        </authorList>
    </citation>
    <scope>NUCLEOTIDE SEQUENCE</scope>
</reference>
<proteinExistence type="predicted"/>
<protein>
    <submittedName>
        <fullName evidence="2">Transcription initiation factor TFIID subunit 1</fullName>
    </submittedName>
</protein>
<feature type="non-terminal residue" evidence="2">
    <location>
        <position position="1"/>
    </location>
</feature>
<gene>
    <name evidence="2" type="primary">Taf1_2</name>
    <name evidence="2" type="ORF">g.166112</name>
</gene>
<feature type="compositionally biased region" description="Gly residues" evidence="1">
    <location>
        <begin position="23"/>
        <end position="37"/>
    </location>
</feature>
<feature type="compositionally biased region" description="Basic and acidic residues" evidence="1">
    <location>
        <begin position="101"/>
        <end position="112"/>
    </location>
</feature>
<dbReference type="EMBL" id="GDJX01012823">
    <property type="protein sequence ID" value="JAT55113.1"/>
    <property type="molecule type" value="Transcribed_RNA"/>
</dbReference>
<accession>A0A1D1YKD3</accession>
<evidence type="ECO:0000313" key="2">
    <source>
        <dbReference type="EMBL" id="JAT55113.1"/>
    </source>
</evidence>
<keyword evidence="2" id="KW-0648">Protein biosynthesis</keyword>
<evidence type="ECO:0000256" key="1">
    <source>
        <dbReference type="SAM" id="MobiDB-lite"/>
    </source>
</evidence>
<feature type="non-terminal residue" evidence="2">
    <location>
        <position position="143"/>
    </location>
</feature>
<feature type="compositionally biased region" description="Basic residues" evidence="1">
    <location>
        <begin position="54"/>
        <end position="66"/>
    </location>
</feature>